<protein>
    <submittedName>
        <fullName evidence="10">ABC transporter permease subunit</fullName>
    </submittedName>
</protein>
<dbReference type="PANTHER" id="PTHR30043">
    <property type="entry name" value="PHOSPHONATES TRANSPORT SYSTEM PERMEASE PROTEIN"/>
    <property type="match status" value="1"/>
</dbReference>
<dbReference type="SUPFAM" id="SSF161098">
    <property type="entry name" value="MetI-like"/>
    <property type="match status" value="1"/>
</dbReference>
<keyword evidence="4 7" id="KW-0812">Transmembrane</keyword>
<dbReference type="GO" id="GO:0005886">
    <property type="term" value="C:plasma membrane"/>
    <property type="evidence" value="ECO:0007669"/>
    <property type="project" value="UniProtKB-SubCell"/>
</dbReference>
<dbReference type="Proteomes" id="UP000475582">
    <property type="component" value="Unassembled WGS sequence"/>
</dbReference>
<organism evidence="10 11">
    <name type="scientific">Duganella radicis</name>
    <dbReference type="NCBI Taxonomy" id="551988"/>
    <lineage>
        <taxon>Bacteria</taxon>
        <taxon>Pseudomonadati</taxon>
        <taxon>Pseudomonadota</taxon>
        <taxon>Betaproteobacteria</taxon>
        <taxon>Burkholderiales</taxon>
        <taxon>Oxalobacteraceae</taxon>
        <taxon>Telluria group</taxon>
        <taxon>Duganella</taxon>
    </lineage>
</organism>
<reference evidence="10 11" key="1">
    <citation type="submission" date="2019-11" db="EMBL/GenBank/DDBJ databases">
        <title>Type strains purchased from KCTC, JCM and DSMZ.</title>
        <authorList>
            <person name="Lu H."/>
        </authorList>
    </citation>
    <scope>NUCLEOTIDE SEQUENCE [LARGE SCALE GENOMIC DNA]</scope>
    <source>
        <strain evidence="10 11">KCTC 22382</strain>
    </source>
</reference>
<evidence type="ECO:0000256" key="5">
    <source>
        <dbReference type="ARBA" id="ARBA00022989"/>
    </source>
</evidence>
<gene>
    <name evidence="10" type="ORF">GM676_14025</name>
</gene>
<evidence type="ECO:0000256" key="6">
    <source>
        <dbReference type="ARBA" id="ARBA00023136"/>
    </source>
</evidence>
<keyword evidence="5 7" id="KW-1133">Transmembrane helix</keyword>
<evidence type="ECO:0000256" key="3">
    <source>
        <dbReference type="ARBA" id="ARBA00022475"/>
    </source>
</evidence>
<feature type="domain" description="ABC transmembrane type-1" evidence="9">
    <location>
        <begin position="106"/>
        <end position="300"/>
    </location>
</feature>
<accession>A0A6L6PI60</accession>
<comment type="caution">
    <text evidence="10">The sequence shown here is derived from an EMBL/GenBank/DDBJ whole genome shotgun (WGS) entry which is preliminary data.</text>
</comment>
<dbReference type="InterPro" id="IPR035906">
    <property type="entry name" value="MetI-like_sf"/>
</dbReference>
<feature type="transmembrane region" description="Helical" evidence="7">
    <location>
        <begin position="110"/>
        <end position="135"/>
    </location>
</feature>
<comment type="similarity">
    <text evidence="7">Belongs to the binding-protein-dependent transport system permease family.</text>
</comment>
<evidence type="ECO:0000259" key="9">
    <source>
        <dbReference type="PROSITE" id="PS50928"/>
    </source>
</evidence>
<feature type="transmembrane region" description="Helical" evidence="7">
    <location>
        <begin position="250"/>
        <end position="270"/>
    </location>
</feature>
<feature type="region of interest" description="Disordered" evidence="8">
    <location>
        <begin position="1"/>
        <end position="31"/>
    </location>
</feature>
<dbReference type="RefSeq" id="WP_155464231.1">
    <property type="nucleotide sequence ID" value="NZ_WNKY01000013.1"/>
</dbReference>
<evidence type="ECO:0000256" key="4">
    <source>
        <dbReference type="ARBA" id="ARBA00022692"/>
    </source>
</evidence>
<evidence type="ECO:0000256" key="2">
    <source>
        <dbReference type="ARBA" id="ARBA00022448"/>
    </source>
</evidence>
<dbReference type="AlphaFoldDB" id="A0A6L6PI60"/>
<keyword evidence="2 7" id="KW-0813">Transport</keyword>
<proteinExistence type="inferred from homology"/>
<name>A0A6L6PI60_9BURK</name>
<sequence>MAAQLPPPGGGDAPDARTTQGAPGVSDARGASGGYAAAIRRDPALRGRLLACAVALLILWPTLVITEFKPWILFDQQSLAATGRFLADFLTPAHSAEFLEMLLRETWNTVAIATAGLTLALLGAIPATLIINEQLSISALGTGRMRPIARMLRQAVRWLLVLLRSVPELVWALLFVRIVGLGPTAGVLAIALTYCGMLGKVYAEILESSDAHASDTLLANGSGRLAALLYGVLPEAASELMSYTVYRWECAIRGSVVMGFVGAGGLGQRMDESLKALNGAEVASMLLVFVALVALADQFSKVLRRRLG</sequence>
<keyword evidence="6 7" id="KW-0472">Membrane</keyword>
<dbReference type="OrthoDB" id="8557224at2"/>
<dbReference type="PANTHER" id="PTHR30043:SF1">
    <property type="entry name" value="ABC TRANSPORT SYSTEM PERMEASE PROTEIN P69"/>
    <property type="match status" value="1"/>
</dbReference>
<keyword evidence="3" id="KW-1003">Cell membrane</keyword>
<evidence type="ECO:0000313" key="11">
    <source>
        <dbReference type="Proteomes" id="UP000475582"/>
    </source>
</evidence>
<dbReference type="Pfam" id="PF00528">
    <property type="entry name" value="BPD_transp_1"/>
    <property type="match status" value="1"/>
</dbReference>
<dbReference type="PROSITE" id="PS50928">
    <property type="entry name" value="ABC_TM1"/>
    <property type="match status" value="1"/>
</dbReference>
<dbReference type="CDD" id="cd06261">
    <property type="entry name" value="TM_PBP2"/>
    <property type="match status" value="1"/>
</dbReference>
<feature type="transmembrane region" description="Helical" evidence="7">
    <location>
        <begin position="276"/>
        <end position="296"/>
    </location>
</feature>
<evidence type="ECO:0000256" key="8">
    <source>
        <dbReference type="SAM" id="MobiDB-lite"/>
    </source>
</evidence>
<dbReference type="Gene3D" id="1.10.3720.10">
    <property type="entry name" value="MetI-like"/>
    <property type="match status" value="1"/>
</dbReference>
<evidence type="ECO:0000256" key="7">
    <source>
        <dbReference type="RuleBase" id="RU363032"/>
    </source>
</evidence>
<dbReference type="InterPro" id="IPR000515">
    <property type="entry name" value="MetI-like"/>
</dbReference>
<comment type="subcellular location">
    <subcellularLocation>
        <location evidence="1 7">Cell membrane</location>
        <topology evidence="1 7">Multi-pass membrane protein</topology>
    </subcellularLocation>
</comment>
<keyword evidence="11" id="KW-1185">Reference proteome</keyword>
<evidence type="ECO:0000313" key="10">
    <source>
        <dbReference type="EMBL" id="MTV38694.1"/>
    </source>
</evidence>
<feature type="transmembrane region" description="Helical" evidence="7">
    <location>
        <begin position="49"/>
        <end position="66"/>
    </location>
</feature>
<dbReference type="EMBL" id="WNKY01000013">
    <property type="protein sequence ID" value="MTV38694.1"/>
    <property type="molecule type" value="Genomic_DNA"/>
</dbReference>
<dbReference type="GO" id="GO:0055085">
    <property type="term" value="P:transmembrane transport"/>
    <property type="evidence" value="ECO:0007669"/>
    <property type="project" value="InterPro"/>
</dbReference>
<evidence type="ECO:0000256" key="1">
    <source>
        <dbReference type="ARBA" id="ARBA00004651"/>
    </source>
</evidence>